<comment type="function">
    <text evidence="3">Required for maturation of urease via the functional incorporation of the urease nickel metallocenter.</text>
</comment>
<dbReference type="PANTHER" id="PTHR33620:SF1">
    <property type="entry name" value="UREASE ACCESSORY PROTEIN F"/>
    <property type="match status" value="1"/>
</dbReference>
<evidence type="ECO:0000256" key="2">
    <source>
        <dbReference type="ARBA" id="ARBA00023186"/>
    </source>
</evidence>
<dbReference type="PANTHER" id="PTHR33620">
    <property type="entry name" value="UREASE ACCESSORY PROTEIN F"/>
    <property type="match status" value="1"/>
</dbReference>
<organism evidence="4 5">
    <name type="scientific">Allohahella marinimesophila</name>
    <dbReference type="NCBI Taxonomy" id="1054972"/>
    <lineage>
        <taxon>Bacteria</taxon>
        <taxon>Pseudomonadati</taxon>
        <taxon>Pseudomonadota</taxon>
        <taxon>Gammaproteobacteria</taxon>
        <taxon>Oceanospirillales</taxon>
        <taxon>Hahellaceae</taxon>
        <taxon>Allohahella</taxon>
    </lineage>
</organism>
<dbReference type="Pfam" id="PF01730">
    <property type="entry name" value="UreF"/>
    <property type="match status" value="1"/>
</dbReference>
<keyword evidence="1 3" id="KW-0996">Nickel insertion</keyword>
<keyword evidence="5" id="KW-1185">Reference proteome</keyword>
<comment type="caution">
    <text evidence="4">The sequence shown here is derived from an EMBL/GenBank/DDBJ whole genome shotgun (WGS) entry which is preliminary data.</text>
</comment>
<dbReference type="RefSeq" id="WP_344803131.1">
    <property type="nucleotide sequence ID" value="NZ_BAABBO010000001.1"/>
</dbReference>
<protein>
    <recommendedName>
        <fullName evidence="3">Urease accessory protein UreF</fullName>
    </recommendedName>
</protein>
<gene>
    <name evidence="3" type="primary">ureF</name>
    <name evidence="4" type="ORF">GCM10022278_06020</name>
</gene>
<comment type="subcellular location">
    <subcellularLocation>
        <location evidence="3">Cytoplasm</location>
    </subcellularLocation>
</comment>
<keyword evidence="2 3" id="KW-0143">Chaperone</keyword>
<dbReference type="PIRSF" id="PIRSF009467">
    <property type="entry name" value="Ureas_acces_UreF"/>
    <property type="match status" value="1"/>
</dbReference>
<evidence type="ECO:0000313" key="5">
    <source>
        <dbReference type="Proteomes" id="UP001501337"/>
    </source>
</evidence>
<dbReference type="EMBL" id="BAABBO010000001">
    <property type="protein sequence ID" value="GAA3949646.1"/>
    <property type="molecule type" value="Genomic_DNA"/>
</dbReference>
<dbReference type="InterPro" id="IPR038277">
    <property type="entry name" value="UreF_sf"/>
</dbReference>
<sequence>MTARFAMMYLASPALPVGGFAWSQGLESAIELGWVKDRQTLADWLSATLEDGIAQLDLPAIHLATAIMLTHEVSGDGEAGNETRSAHLHRLLRACSGELSTLSQRILAFRETSELLAEDRQLAATMARLLSQNPEGPQSGSLSDLSEPREARAGLASDIADFAWPLVFALGGRLWKMSAEECASAFVWSWLENQVSAAQKTIPLGQTDAQSVLQYFLPRLDALVTRSAAIGVDDIGSGLPGMAIASMLHETQYARLFRS</sequence>
<accession>A0ABP7NM50</accession>
<evidence type="ECO:0000256" key="3">
    <source>
        <dbReference type="HAMAP-Rule" id="MF_01385"/>
    </source>
</evidence>
<proteinExistence type="inferred from homology"/>
<dbReference type="Proteomes" id="UP001501337">
    <property type="component" value="Unassembled WGS sequence"/>
</dbReference>
<reference evidence="5" key="1">
    <citation type="journal article" date="2019" name="Int. J. Syst. Evol. Microbiol.">
        <title>The Global Catalogue of Microorganisms (GCM) 10K type strain sequencing project: providing services to taxonomists for standard genome sequencing and annotation.</title>
        <authorList>
            <consortium name="The Broad Institute Genomics Platform"/>
            <consortium name="The Broad Institute Genome Sequencing Center for Infectious Disease"/>
            <person name="Wu L."/>
            <person name="Ma J."/>
        </authorList>
    </citation>
    <scope>NUCLEOTIDE SEQUENCE [LARGE SCALE GENOMIC DNA]</scope>
    <source>
        <strain evidence="5">JCM 17555</strain>
    </source>
</reference>
<name>A0ABP7NM50_9GAMM</name>
<dbReference type="Gene3D" id="1.10.4190.10">
    <property type="entry name" value="Urease accessory protein UreF"/>
    <property type="match status" value="1"/>
</dbReference>
<evidence type="ECO:0000256" key="1">
    <source>
        <dbReference type="ARBA" id="ARBA00022988"/>
    </source>
</evidence>
<keyword evidence="3" id="KW-0963">Cytoplasm</keyword>
<dbReference type="InterPro" id="IPR002639">
    <property type="entry name" value="UreF"/>
</dbReference>
<comment type="similarity">
    <text evidence="3">Belongs to the UreF family.</text>
</comment>
<dbReference type="HAMAP" id="MF_01385">
    <property type="entry name" value="UreF"/>
    <property type="match status" value="1"/>
</dbReference>
<evidence type="ECO:0000313" key="4">
    <source>
        <dbReference type="EMBL" id="GAA3949646.1"/>
    </source>
</evidence>
<comment type="subunit">
    <text evidence="3">UreD, UreF and UreG form a complex that acts as a GTP-hydrolysis-dependent molecular chaperone, activating the urease apoprotein by helping to assemble the nickel containing metallocenter of UreC. The UreE protein probably delivers the nickel.</text>
</comment>